<dbReference type="AlphaFoldDB" id="A0A8S1E239"/>
<gene>
    <name evidence="2" type="ORF">CLODIP_2_CD03895</name>
</gene>
<keyword evidence="3" id="KW-1185">Reference proteome</keyword>
<evidence type="ECO:0000313" key="2">
    <source>
        <dbReference type="EMBL" id="CAB3388567.1"/>
    </source>
</evidence>
<accession>A0A8S1E239</accession>
<sequence>MVAHCPAAGALLGALPPARSDDAPVTCQRASHGRRDALPTLSEAFPRLAKGFERWRTARAAAGHLPAHWRHSVWVARRRLPHRVRGVARWREPERCAPAWQPNRATGTPAREVGAEPPTLSEASHGRRDASRTLSEASHGRREPERWRTARQPGHRRRTGALAREASDASRTLSEASHGRREPEQSAHLPAAATPPAGRRTRSGCITLRRLRHHARGVARRRAKFSKYPCFCDASGTMPEASHVFRSKIF</sequence>
<evidence type="ECO:0000313" key="3">
    <source>
        <dbReference type="Proteomes" id="UP000494165"/>
    </source>
</evidence>
<name>A0A8S1E239_9INSE</name>
<organism evidence="2 3">
    <name type="scientific">Cloeon dipterum</name>
    <dbReference type="NCBI Taxonomy" id="197152"/>
    <lineage>
        <taxon>Eukaryota</taxon>
        <taxon>Metazoa</taxon>
        <taxon>Ecdysozoa</taxon>
        <taxon>Arthropoda</taxon>
        <taxon>Hexapoda</taxon>
        <taxon>Insecta</taxon>
        <taxon>Pterygota</taxon>
        <taxon>Palaeoptera</taxon>
        <taxon>Ephemeroptera</taxon>
        <taxon>Pisciforma</taxon>
        <taxon>Baetidae</taxon>
        <taxon>Cloeon</taxon>
    </lineage>
</organism>
<proteinExistence type="predicted"/>
<protein>
    <submittedName>
        <fullName evidence="2">Uncharacterized protein</fullName>
    </submittedName>
</protein>
<evidence type="ECO:0000256" key="1">
    <source>
        <dbReference type="SAM" id="MobiDB-lite"/>
    </source>
</evidence>
<dbReference type="EMBL" id="CADEPI010000818">
    <property type="protein sequence ID" value="CAB3388567.1"/>
    <property type="molecule type" value="Genomic_DNA"/>
</dbReference>
<reference evidence="2 3" key="1">
    <citation type="submission" date="2020-04" db="EMBL/GenBank/DDBJ databases">
        <authorList>
            <person name="Alioto T."/>
            <person name="Alioto T."/>
            <person name="Gomez Garrido J."/>
        </authorList>
    </citation>
    <scope>NUCLEOTIDE SEQUENCE [LARGE SCALE GENOMIC DNA]</scope>
</reference>
<comment type="caution">
    <text evidence="2">The sequence shown here is derived from an EMBL/GenBank/DDBJ whole genome shotgun (WGS) entry which is preliminary data.</text>
</comment>
<feature type="region of interest" description="Disordered" evidence="1">
    <location>
        <begin position="98"/>
        <end position="203"/>
    </location>
</feature>
<dbReference type="Proteomes" id="UP000494165">
    <property type="component" value="Unassembled WGS sequence"/>
</dbReference>
<feature type="compositionally biased region" description="Basic and acidic residues" evidence="1">
    <location>
        <begin position="138"/>
        <end position="148"/>
    </location>
</feature>